<organism evidence="9 10">
    <name type="scientific">Immundisolibacter cernigliae</name>
    <dbReference type="NCBI Taxonomy" id="1810504"/>
    <lineage>
        <taxon>Bacteria</taxon>
        <taxon>Pseudomonadati</taxon>
        <taxon>Pseudomonadota</taxon>
        <taxon>Gammaproteobacteria</taxon>
        <taxon>Immundisolibacterales</taxon>
        <taxon>Immundisolibacteraceae</taxon>
        <taxon>Immundisolibacter</taxon>
    </lineage>
</organism>
<dbReference type="Proteomes" id="UP000092952">
    <property type="component" value="Chromosome"/>
</dbReference>
<feature type="signal peptide" evidence="7">
    <location>
        <begin position="1"/>
        <end position="26"/>
    </location>
</feature>
<dbReference type="GO" id="GO:0006629">
    <property type="term" value="P:lipid metabolic process"/>
    <property type="evidence" value="ECO:0007669"/>
    <property type="project" value="InterPro"/>
</dbReference>
<reference evidence="10" key="1">
    <citation type="submission" date="2016-03" db="EMBL/GenBank/DDBJ databases">
        <title>Complete genome sequence of Solimmundus cernigliae, representing a novel lineage of polycyclic aromatic hydrocarbon degraders within the Gammaproteobacteria.</title>
        <authorList>
            <person name="Singleton D.R."/>
            <person name="Dickey A.N."/>
            <person name="Scholl E.H."/>
            <person name="Wright F.A."/>
            <person name="Aitken M.D."/>
        </authorList>
    </citation>
    <scope>NUCLEOTIDE SEQUENCE [LARGE SCALE GENOMIC DNA]</scope>
    <source>
        <strain evidence="10">TR3.2</strain>
    </source>
</reference>
<keyword evidence="4" id="KW-0319">Glycerol metabolism</keyword>
<comment type="similarity">
    <text evidence="1">Belongs to the glycerophosphoryl diester phosphodiesterase family.</text>
</comment>
<comment type="catalytic activity">
    <reaction evidence="6">
        <text>a sn-glycero-3-phosphodiester + H2O = an alcohol + sn-glycerol 3-phosphate + H(+)</text>
        <dbReference type="Rhea" id="RHEA:12969"/>
        <dbReference type="ChEBI" id="CHEBI:15377"/>
        <dbReference type="ChEBI" id="CHEBI:15378"/>
        <dbReference type="ChEBI" id="CHEBI:30879"/>
        <dbReference type="ChEBI" id="CHEBI:57597"/>
        <dbReference type="ChEBI" id="CHEBI:83408"/>
        <dbReference type="EC" id="3.1.4.46"/>
    </reaction>
</comment>
<dbReference type="PANTHER" id="PTHR43620:SF7">
    <property type="entry name" value="GLYCEROPHOSPHODIESTER PHOSPHODIESTERASE GDPD5-RELATED"/>
    <property type="match status" value="1"/>
</dbReference>
<evidence type="ECO:0000256" key="5">
    <source>
        <dbReference type="ARBA" id="ARBA00022801"/>
    </source>
</evidence>
<evidence type="ECO:0000313" key="10">
    <source>
        <dbReference type="Proteomes" id="UP000092952"/>
    </source>
</evidence>
<evidence type="ECO:0000313" key="9">
    <source>
        <dbReference type="EMBL" id="ANX05261.1"/>
    </source>
</evidence>
<dbReference type="GO" id="GO:0006071">
    <property type="term" value="P:glycerol metabolic process"/>
    <property type="evidence" value="ECO:0007669"/>
    <property type="project" value="UniProtKB-KW"/>
</dbReference>
<dbReference type="InterPro" id="IPR030395">
    <property type="entry name" value="GP_PDE_dom"/>
</dbReference>
<evidence type="ECO:0000256" key="4">
    <source>
        <dbReference type="ARBA" id="ARBA00022798"/>
    </source>
</evidence>
<gene>
    <name evidence="9" type="ORF">PG2T_14450</name>
</gene>
<protein>
    <recommendedName>
        <fullName evidence="2">glycerophosphodiester phosphodiesterase</fullName>
        <ecNumber evidence="2">3.1.4.46</ecNumber>
    </recommendedName>
</protein>
<dbReference type="SUPFAM" id="SSF51695">
    <property type="entry name" value="PLC-like phosphodiesterases"/>
    <property type="match status" value="1"/>
</dbReference>
<dbReference type="InParanoid" id="A0A1B1YWV8"/>
<sequence>MQKTLFSRFTGALFAAGCLFSAVLHAAGPADDLQGPLSAFGKPDLRANVQVGPRPFYLVAGMDEGALKSKLKRCADGPFRRSDFSIGHRGAGLQIPEHTKESYEAAARMGAGIVECDVTFTSDGALVCRHAECDLHTTTNIVATDLNSKCSVPYSGPGSSPKCCTSDITLAEFRTLTGKMDASNPAATDAQGYLGGTADWRTDLYTGRGTLMTLDESIALNQRLGVKHTPELKGGDPARIAAVFGGQAQYAQALIDHLQAAGVRPRDAWPQSFDLADVLYWIHNAPAYGRQAVYLVDYDPAAKDTLPPLPLATLESLKAQGVKIIAPPMPALLAVDAEGRIVPSALANELKRLGFDIITWTFERSDLRQGASKAGFYYAFDPEGRAIAKDSDMYKALDVLAKRVGVLGIFSDWPGTVTYYANCMGL</sequence>
<dbReference type="STRING" id="1810504.PG2T_14450"/>
<evidence type="ECO:0000256" key="6">
    <source>
        <dbReference type="ARBA" id="ARBA00047512"/>
    </source>
</evidence>
<dbReference type="OrthoDB" id="9795622at2"/>
<dbReference type="EC" id="3.1.4.46" evidence="2"/>
<dbReference type="PANTHER" id="PTHR43620">
    <property type="entry name" value="GLYCEROPHOSPHORYL DIESTER PHOSPHODIESTERASE"/>
    <property type="match status" value="1"/>
</dbReference>
<evidence type="ECO:0000256" key="1">
    <source>
        <dbReference type="ARBA" id="ARBA00007277"/>
    </source>
</evidence>
<dbReference type="RefSeq" id="WP_068807050.1">
    <property type="nucleotide sequence ID" value="NZ_CP014671.1"/>
</dbReference>
<name>A0A1B1YWV8_9GAMM</name>
<evidence type="ECO:0000259" key="8">
    <source>
        <dbReference type="PROSITE" id="PS51704"/>
    </source>
</evidence>
<dbReference type="InterPro" id="IPR017946">
    <property type="entry name" value="PLC-like_Pdiesterase_TIM-brl"/>
</dbReference>
<keyword evidence="5" id="KW-0378">Hydrolase</keyword>
<dbReference type="Pfam" id="PF03009">
    <property type="entry name" value="GDPD"/>
    <property type="match status" value="1"/>
</dbReference>
<dbReference type="KEGG" id="gbi:PG2T_14450"/>
<evidence type="ECO:0000256" key="3">
    <source>
        <dbReference type="ARBA" id="ARBA00022729"/>
    </source>
</evidence>
<keyword evidence="10" id="KW-1185">Reference proteome</keyword>
<feature type="chain" id="PRO_5008533108" description="glycerophosphodiester phosphodiesterase" evidence="7">
    <location>
        <begin position="27"/>
        <end position="426"/>
    </location>
</feature>
<dbReference type="PROSITE" id="PS51704">
    <property type="entry name" value="GP_PDE"/>
    <property type="match status" value="1"/>
</dbReference>
<feature type="domain" description="GP-PDE" evidence="8">
    <location>
        <begin position="83"/>
        <end position="391"/>
    </location>
</feature>
<evidence type="ECO:0000256" key="7">
    <source>
        <dbReference type="SAM" id="SignalP"/>
    </source>
</evidence>
<accession>A0A1B1YWV8</accession>
<dbReference type="Gene3D" id="3.20.20.190">
    <property type="entry name" value="Phosphatidylinositol (PI) phosphodiesterase"/>
    <property type="match status" value="1"/>
</dbReference>
<dbReference type="AlphaFoldDB" id="A0A1B1YWV8"/>
<proteinExistence type="inferred from homology"/>
<keyword evidence="3 7" id="KW-0732">Signal</keyword>
<evidence type="ECO:0000256" key="2">
    <source>
        <dbReference type="ARBA" id="ARBA00012247"/>
    </source>
</evidence>
<dbReference type="EMBL" id="CP014671">
    <property type="protein sequence ID" value="ANX05261.1"/>
    <property type="molecule type" value="Genomic_DNA"/>
</dbReference>
<dbReference type="GO" id="GO:0008889">
    <property type="term" value="F:glycerophosphodiester phosphodiesterase activity"/>
    <property type="evidence" value="ECO:0007669"/>
    <property type="project" value="UniProtKB-EC"/>
</dbReference>